<comment type="caution">
    <text evidence="1">The sequence shown here is derived from an EMBL/GenBank/DDBJ whole genome shotgun (WGS) entry which is preliminary data.</text>
</comment>
<accession>A0A428Z688</accession>
<organism evidence="1 2">
    <name type="scientific">Kibdelosporangium aridum</name>
    <dbReference type="NCBI Taxonomy" id="2030"/>
    <lineage>
        <taxon>Bacteria</taxon>
        <taxon>Bacillati</taxon>
        <taxon>Actinomycetota</taxon>
        <taxon>Actinomycetes</taxon>
        <taxon>Pseudonocardiales</taxon>
        <taxon>Pseudonocardiaceae</taxon>
        <taxon>Kibdelosporangium</taxon>
    </lineage>
</organism>
<proteinExistence type="predicted"/>
<protein>
    <submittedName>
        <fullName evidence="1">Uncharacterized protein</fullName>
    </submittedName>
</protein>
<gene>
    <name evidence="1" type="ORF">DMH04_25565</name>
</gene>
<name>A0A428Z688_KIBAR</name>
<dbReference type="AlphaFoldDB" id="A0A428Z688"/>
<evidence type="ECO:0000313" key="2">
    <source>
        <dbReference type="Proteomes" id="UP000287547"/>
    </source>
</evidence>
<sequence length="180" mass="20842">MNSESPNDLPVTYCERWNDTLKKPIDPLSVDEAAARYESGELFCVVIGELTRPVALIEVRWETDYAAVWFFDNQVRRTTSYTFTRVDTDRLFLSGITAWTFTDEAHGRLRDAWRIEHITYRQDGVVHREVKDKTTGETVTEDLSDVDVVAHWQAVPEFGEWEGLAERERVAEQLNRSGEQ</sequence>
<reference evidence="1 2" key="1">
    <citation type="submission" date="2018-05" db="EMBL/GenBank/DDBJ databases">
        <title>Evolution of GPA BGCs.</title>
        <authorList>
            <person name="Waglechner N."/>
            <person name="Wright G.D."/>
        </authorList>
    </citation>
    <scope>NUCLEOTIDE SEQUENCE [LARGE SCALE GENOMIC DNA]</scope>
    <source>
        <strain evidence="1 2">A82846</strain>
    </source>
</reference>
<dbReference type="Proteomes" id="UP000287547">
    <property type="component" value="Unassembled WGS sequence"/>
</dbReference>
<dbReference type="EMBL" id="QHKI01000022">
    <property type="protein sequence ID" value="RSM82563.1"/>
    <property type="molecule type" value="Genomic_DNA"/>
</dbReference>
<dbReference type="RefSeq" id="WP_037253973.1">
    <property type="nucleotide sequence ID" value="NZ_QHKI01000022.1"/>
</dbReference>
<dbReference type="OrthoDB" id="4544390at2"/>
<evidence type="ECO:0000313" key="1">
    <source>
        <dbReference type="EMBL" id="RSM82563.1"/>
    </source>
</evidence>